<dbReference type="InterPro" id="IPR004843">
    <property type="entry name" value="Calcineurin-like_PHP"/>
</dbReference>
<feature type="chain" id="PRO_5044298774" description="Calcineurin-like phosphoesterase domain-containing protein" evidence="1">
    <location>
        <begin position="18"/>
        <end position="293"/>
    </location>
</feature>
<accession>A0AB34JQG5</accession>
<evidence type="ECO:0000256" key="1">
    <source>
        <dbReference type="SAM" id="SignalP"/>
    </source>
</evidence>
<dbReference type="AlphaFoldDB" id="A0AB34JQG5"/>
<feature type="domain" description="Calcineurin-like phosphoesterase" evidence="2">
    <location>
        <begin position="18"/>
        <end position="233"/>
    </location>
</feature>
<proteinExistence type="predicted"/>
<keyword evidence="4" id="KW-1185">Reference proteome</keyword>
<organism evidence="3 4">
    <name type="scientific">Prymnesium parvum</name>
    <name type="common">Toxic golden alga</name>
    <dbReference type="NCBI Taxonomy" id="97485"/>
    <lineage>
        <taxon>Eukaryota</taxon>
        <taxon>Haptista</taxon>
        <taxon>Haptophyta</taxon>
        <taxon>Prymnesiophyceae</taxon>
        <taxon>Prymnesiales</taxon>
        <taxon>Prymnesiaceae</taxon>
        <taxon>Prymnesium</taxon>
    </lineage>
</organism>
<dbReference type="EMBL" id="JBGBPQ010000006">
    <property type="protein sequence ID" value="KAL1522997.1"/>
    <property type="molecule type" value="Genomic_DNA"/>
</dbReference>
<protein>
    <recommendedName>
        <fullName evidence="2">Calcineurin-like phosphoesterase domain-containing protein</fullName>
    </recommendedName>
</protein>
<feature type="signal peptide" evidence="1">
    <location>
        <begin position="1"/>
        <end position="17"/>
    </location>
</feature>
<dbReference type="GO" id="GO:0016787">
    <property type="term" value="F:hydrolase activity"/>
    <property type="evidence" value="ECO:0007669"/>
    <property type="project" value="InterPro"/>
</dbReference>
<sequence length="293" mass="31179">MLFLLLVSVSTWRLPSTRVVAIGDVHGDLSAMTRTLAAAGIIDERHEWIGGNATLVQLGDVLDRGNRERECWTLLQRLKATAPASGGAVVLLCGNHEVMNALGAAGPYVHASGYAAFGPDRFAAWAPGGELATQLADCPVVAVVGDSVFVHASLPADASHESIERLNAETREWLLGRRPKPPAALLGGRQSPIWDRSLSMPSDEEPSLPACAALHAALRRLGAARVVVGHTPQRQVNCACDGAVWRCDTGMSRWVMGGKCEALEISNGVVRVLGRESEAVLAKRHNKGELPVN</sequence>
<dbReference type="Proteomes" id="UP001515480">
    <property type="component" value="Unassembled WGS sequence"/>
</dbReference>
<dbReference type="SUPFAM" id="SSF56300">
    <property type="entry name" value="Metallo-dependent phosphatases"/>
    <property type="match status" value="1"/>
</dbReference>
<keyword evidence="1" id="KW-0732">Signal</keyword>
<evidence type="ECO:0000259" key="2">
    <source>
        <dbReference type="Pfam" id="PF00149"/>
    </source>
</evidence>
<gene>
    <name evidence="3" type="ORF">AB1Y20_017960</name>
</gene>
<dbReference type="Pfam" id="PF00149">
    <property type="entry name" value="Metallophos"/>
    <property type="match status" value="1"/>
</dbReference>
<comment type="caution">
    <text evidence="3">The sequence shown here is derived from an EMBL/GenBank/DDBJ whole genome shotgun (WGS) entry which is preliminary data.</text>
</comment>
<dbReference type="PANTHER" id="PTHR46546">
    <property type="entry name" value="SHEWANELLA-LIKE PROTEIN PHOSPHATASE 1"/>
    <property type="match status" value="1"/>
</dbReference>
<evidence type="ECO:0000313" key="3">
    <source>
        <dbReference type="EMBL" id="KAL1522997.1"/>
    </source>
</evidence>
<dbReference type="PANTHER" id="PTHR46546:SF4">
    <property type="entry name" value="SHEWANELLA-LIKE PROTEIN PHOSPHATASE 1"/>
    <property type="match status" value="1"/>
</dbReference>
<dbReference type="Gene3D" id="3.60.21.10">
    <property type="match status" value="1"/>
</dbReference>
<reference evidence="3 4" key="1">
    <citation type="journal article" date="2024" name="Science">
        <title>Giant polyketide synthase enzymes in the biosynthesis of giant marine polyether toxins.</title>
        <authorList>
            <person name="Fallon T.R."/>
            <person name="Shende V.V."/>
            <person name="Wierzbicki I.H."/>
            <person name="Pendleton A.L."/>
            <person name="Watervoot N.F."/>
            <person name="Auber R.P."/>
            <person name="Gonzalez D.J."/>
            <person name="Wisecaver J.H."/>
            <person name="Moore B.S."/>
        </authorList>
    </citation>
    <scope>NUCLEOTIDE SEQUENCE [LARGE SCALE GENOMIC DNA]</scope>
    <source>
        <strain evidence="3 4">12B1</strain>
    </source>
</reference>
<evidence type="ECO:0000313" key="4">
    <source>
        <dbReference type="Proteomes" id="UP001515480"/>
    </source>
</evidence>
<dbReference type="InterPro" id="IPR029052">
    <property type="entry name" value="Metallo-depent_PP-like"/>
</dbReference>
<name>A0AB34JQG5_PRYPA</name>